<protein>
    <recommendedName>
        <fullName evidence="1">DUF1985 domain-containing protein</fullName>
    </recommendedName>
</protein>
<evidence type="ECO:0000313" key="2">
    <source>
        <dbReference type="EnsemblPlants" id="Bo5g027040.1"/>
    </source>
</evidence>
<dbReference type="Gramene" id="Bo5g027040.1">
    <property type="protein sequence ID" value="Bo5g027040.1"/>
    <property type="gene ID" value="Bo5g027040"/>
</dbReference>
<reference evidence="2" key="2">
    <citation type="submission" date="2015-03" db="UniProtKB">
        <authorList>
            <consortium name="EnsemblPlants"/>
        </authorList>
    </citation>
    <scope>IDENTIFICATION</scope>
</reference>
<dbReference type="Proteomes" id="UP000032141">
    <property type="component" value="Chromosome C5"/>
</dbReference>
<feature type="domain" description="DUF1985" evidence="1">
    <location>
        <begin position="1"/>
        <end position="63"/>
    </location>
</feature>
<name>A0A0D3CBE3_BRAOL</name>
<keyword evidence="3" id="KW-1185">Reference proteome</keyword>
<reference evidence="2 3" key="1">
    <citation type="journal article" date="2014" name="Genome Biol.">
        <title>Transcriptome and methylome profiling reveals relics of genome dominance in the mesopolyploid Brassica oleracea.</title>
        <authorList>
            <person name="Parkin I.A."/>
            <person name="Koh C."/>
            <person name="Tang H."/>
            <person name="Robinson S.J."/>
            <person name="Kagale S."/>
            <person name="Clarke W.E."/>
            <person name="Town C.D."/>
            <person name="Nixon J."/>
            <person name="Krishnakumar V."/>
            <person name="Bidwell S.L."/>
            <person name="Denoeud F."/>
            <person name="Belcram H."/>
            <person name="Links M.G."/>
            <person name="Just J."/>
            <person name="Clarke C."/>
            <person name="Bender T."/>
            <person name="Huebert T."/>
            <person name="Mason A.S."/>
            <person name="Pires J.C."/>
            <person name="Barker G."/>
            <person name="Moore J."/>
            <person name="Walley P.G."/>
            <person name="Manoli S."/>
            <person name="Batley J."/>
            <person name="Edwards D."/>
            <person name="Nelson M.N."/>
            <person name="Wang X."/>
            <person name="Paterson A.H."/>
            <person name="King G."/>
            <person name="Bancroft I."/>
            <person name="Chalhoub B."/>
            <person name="Sharpe A.G."/>
        </authorList>
    </citation>
    <scope>NUCLEOTIDE SEQUENCE</scope>
    <source>
        <strain evidence="2 3">cv. TO1000</strain>
    </source>
</reference>
<sequence length="66" mass="7584">MWCLFGNTPARFSLSEFENITALNCAPFVEDEDVTETKVHKGLWKKLKVQRKSPCKRELKGALEDV</sequence>
<accession>A0A0D3CBE3</accession>
<dbReference type="AlphaFoldDB" id="A0A0D3CBE3"/>
<dbReference type="InterPro" id="IPR015410">
    <property type="entry name" value="DUF1985"/>
</dbReference>
<dbReference type="Pfam" id="PF09331">
    <property type="entry name" value="DUF1985"/>
    <property type="match status" value="1"/>
</dbReference>
<evidence type="ECO:0000259" key="1">
    <source>
        <dbReference type="Pfam" id="PF09331"/>
    </source>
</evidence>
<organism evidence="2 3">
    <name type="scientific">Brassica oleracea var. oleracea</name>
    <dbReference type="NCBI Taxonomy" id="109376"/>
    <lineage>
        <taxon>Eukaryota</taxon>
        <taxon>Viridiplantae</taxon>
        <taxon>Streptophyta</taxon>
        <taxon>Embryophyta</taxon>
        <taxon>Tracheophyta</taxon>
        <taxon>Spermatophyta</taxon>
        <taxon>Magnoliopsida</taxon>
        <taxon>eudicotyledons</taxon>
        <taxon>Gunneridae</taxon>
        <taxon>Pentapetalae</taxon>
        <taxon>rosids</taxon>
        <taxon>malvids</taxon>
        <taxon>Brassicales</taxon>
        <taxon>Brassicaceae</taxon>
        <taxon>Brassiceae</taxon>
        <taxon>Brassica</taxon>
    </lineage>
</organism>
<dbReference type="EnsemblPlants" id="Bo5g027040.1">
    <property type="protein sequence ID" value="Bo5g027040.1"/>
    <property type="gene ID" value="Bo5g027040"/>
</dbReference>
<evidence type="ECO:0000313" key="3">
    <source>
        <dbReference type="Proteomes" id="UP000032141"/>
    </source>
</evidence>
<dbReference type="HOGENOM" id="CLU_2834679_0_0_1"/>
<proteinExistence type="predicted"/>